<name>A0A2T4UCE0_9ACTN</name>
<dbReference type="PANTHER" id="PTHR34203:SF15">
    <property type="entry name" value="SLL1173 PROTEIN"/>
    <property type="match status" value="1"/>
</dbReference>
<evidence type="ECO:0000259" key="1">
    <source>
        <dbReference type="Pfam" id="PF05050"/>
    </source>
</evidence>
<protein>
    <recommendedName>
        <fullName evidence="1">Methyltransferase FkbM domain-containing protein</fullName>
    </recommendedName>
</protein>
<reference evidence="2 3" key="1">
    <citation type="submission" date="2018-03" db="EMBL/GenBank/DDBJ databases">
        <title>Aquarubrobacter algicola gen. nov., sp. nov., a novel actinobacterium isolated from shallow eutrophic lake during the end of cyanobacterial harmful algal blooms.</title>
        <authorList>
            <person name="Chun S.J."/>
        </authorList>
    </citation>
    <scope>NUCLEOTIDE SEQUENCE [LARGE SCALE GENOMIC DNA]</scope>
    <source>
        <strain evidence="2 3">Seoho-28</strain>
    </source>
</reference>
<dbReference type="Proteomes" id="UP000240739">
    <property type="component" value="Unassembled WGS sequence"/>
</dbReference>
<comment type="caution">
    <text evidence="2">The sequence shown here is derived from an EMBL/GenBank/DDBJ whole genome shotgun (WGS) entry which is preliminary data.</text>
</comment>
<evidence type="ECO:0000313" key="3">
    <source>
        <dbReference type="Proteomes" id="UP000240739"/>
    </source>
</evidence>
<dbReference type="PANTHER" id="PTHR34203">
    <property type="entry name" value="METHYLTRANSFERASE, FKBM FAMILY PROTEIN"/>
    <property type="match status" value="1"/>
</dbReference>
<proteinExistence type="predicted"/>
<accession>A0A2T4UCE0</accession>
<feature type="domain" description="Methyltransferase FkbM" evidence="1">
    <location>
        <begin position="108"/>
        <end position="255"/>
    </location>
</feature>
<gene>
    <name evidence="2" type="ORF">C7Y72_19850</name>
</gene>
<dbReference type="Pfam" id="PF05050">
    <property type="entry name" value="Methyltransf_21"/>
    <property type="match status" value="1"/>
</dbReference>
<organism evidence="2 3">
    <name type="scientific">Paraconexibacter algicola</name>
    <dbReference type="NCBI Taxonomy" id="2133960"/>
    <lineage>
        <taxon>Bacteria</taxon>
        <taxon>Bacillati</taxon>
        <taxon>Actinomycetota</taxon>
        <taxon>Thermoleophilia</taxon>
        <taxon>Solirubrobacterales</taxon>
        <taxon>Paraconexibacteraceae</taxon>
        <taxon>Paraconexibacter</taxon>
    </lineage>
</organism>
<dbReference type="EMBL" id="PYYB01000004">
    <property type="protein sequence ID" value="PTL54841.1"/>
    <property type="molecule type" value="Genomic_DNA"/>
</dbReference>
<dbReference type="InterPro" id="IPR052514">
    <property type="entry name" value="SAM-dependent_MTase"/>
</dbReference>
<dbReference type="NCBIfam" id="TIGR01444">
    <property type="entry name" value="fkbM_fam"/>
    <property type="match status" value="1"/>
</dbReference>
<sequence>MNNAPSVWTQRRTAVARNAKNAVKIAIDHRGQRERLLREYFFTLSRRFTPMLAVDSGDLRFHVSTAEEEGRIIFGERGLDERAMADLVAALAEHTGVAEPLRDKVLLDIGGNIGTTSLYAVRRYGARAAIAVEPAPSNLRLLRLNLHENGATDDVRILELALSDRDGTVQLELSPENSGDHRVRTGAASAAPGLIGEERRDLLSVRACRLDTLAQEGEIDADALGLIWMDVQGHEGHVLAGADAVLARGIPVVLEYWRYGLDRAEGLELLHDSIRRHFSRVVDMGPPWSDEPPTVIAAADVATLATRYDRPDVFADLLLLP</sequence>
<dbReference type="AlphaFoldDB" id="A0A2T4UCE0"/>
<dbReference type="RefSeq" id="WP_107570941.1">
    <property type="nucleotide sequence ID" value="NZ_PYYB01000004.1"/>
</dbReference>
<evidence type="ECO:0000313" key="2">
    <source>
        <dbReference type="EMBL" id="PTL54841.1"/>
    </source>
</evidence>
<dbReference type="InterPro" id="IPR006342">
    <property type="entry name" value="FkbM_mtfrase"/>
</dbReference>
<dbReference type="Gene3D" id="3.40.50.150">
    <property type="entry name" value="Vaccinia Virus protein VP39"/>
    <property type="match status" value="1"/>
</dbReference>
<dbReference type="OrthoDB" id="3338469at2"/>
<dbReference type="SUPFAM" id="SSF53335">
    <property type="entry name" value="S-adenosyl-L-methionine-dependent methyltransferases"/>
    <property type="match status" value="1"/>
</dbReference>
<keyword evidence="3" id="KW-1185">Reference proteome</keyword>
<dbReference type="InterPro" id="IPR029063">
    <property type="entry name" value="SAM-dependent_MTases_sf"/>
</dbReference>